<reference evidence="1 2" key="1">
    <citation type="journal article" date="2019" name="Emerg. Microbes Infect.">
        <title>Comprehensive subspecies identification of 175 nontuberculous mycobacteria species based on 7547 genomic profiles.</title>
        <authorList>
            <person name="Matsumoto Y."/>
            <person name="Kinjo T."/>
            <person name="Motooka D."/>
            <person name="Nabeya D."/>
            <person name="Jung N."/>
            <person name="Uechi K."/>
            <person name="Horii T."/>
            <person name="Iida T."/>
            <person name="Fujita J."/>
            <person name="Nakamura S."/>
        </authorList>
    </citation>
    <scope>NUCLEOTIDE SEQUENCE [LARGE SCALE GENOMIC DNA]</scope>
    <source>
        <strain evidence="1 2">JCM 14742</strain>
    </source>
</reference>
<name>A0A7I7YRN0_9MYCO</name>
<dbReference type="AlphaFoldDB" id="A0A7I7YRN0"/>
<dbReference type="EMBL" id="AP022614">
    <property type="protein sequence ID" value="BBZ43401.1"/>
    <property type="molecule type" value="Genomic_DNA"/>
</dbReference>
<evidence type="ECO:0000313" key="1">
    <source>
        <dbReference type="EMBL" id="BBZ43401.1"/>
    </source>
</evidence>
<protein>
    <submittedName>
        <fullName evidence="1">Uncharacterized protein</fullName>
    </submittedName>
</protein>
<keyword evidence="2" id="KW-1185">Reference proteome</keyword>
<organism evidence="1 2">
    <name type="scientific">Mycobacterium parmense</name>
    <dbReference type="NCBI Taxonomy" id="185642"/>
    <lineage>
        <taxon>Bacteria</taxon>
        <taxon>Bacillati</taxon>
        <taxon>Actinomycetota</taxon>
        <taxon>Actinomycetes</taxon>
        <taxon>Mycobacteriales</taxon>
        <taxon>Mycobacteriaceae</taxon>
        <taxon>Mycobacterium</taxon>
        <taxon>Mycobacterium simiae complex</taxon>
    </lineage>
</organism>
<proteinExistence type="predicted"/>
<dbReference type="Proteomes" id="UP000467105">
    <property type="component" value="Chromosome"/>
</dbReference>
<sequence length="76" mass="8273">MSTDVFCGLVDEPVDRTHCAGDEQRVSVGEVAVYSLASDAEFPGDVGKAYRWSVFGYDFVYRIQNAGDCLFVGAGR</sequence>
<evidence type="ECO:0000313" key="2">
    <source>
        <dbReference type="Proteomes" id="UP000467105"/>
    </source>
</evidence>
<gene>
    <name evidence="1" type="ORF">MPRM_06820</name>
</gene>
<accession>A0A7I7YRN0</accession>